<dbReference type="Gene3D" id="1.10.600.10">
    <property type="entry name" value="Farnesyl Diphosphate Synthase"/>
    <property type="match status" value="1"/>
</dbReference>
<comment type="caution">
    <text evidence="1">The sequence shown here is derived from an EMBL/GenBank/DDBJ whole genome shotgun (WGS) entry which is preliminary data.</text>
</comment>
<dbReference type="EMBL" id="VLLK01000001">
    <property type="protein sequence ID" value="TWJ10082.1"/>
    <property type="molecule type" value="Genomic_DNA"/>
</dbReference>
<dbReference type="OrthoDB" id="9814909at2"/>
<dbReference type="SUPFAM" id="SSF48576">
    <property type="entry name" value="Terpenoid synthases"/>
    <property type="match status" value="1"/>
</dbReference>
<evidence type="ECO:0000313" key="2">
    <source>
        <dbReference type="Proteomes" id="UP000320547"/>
    </source>
</evidence>
<protein>
    <submittedName>
        <fullName evidence="1">Phytoene synthase</fullName>
    </submittedName>
</protein>
<dbReference type="RefSeq" id="WP_067599608.1">
    <property type="nucleotide sequence ID" value="NZ_CP015963.1"/>
</dbReference>
<keyword evidence="2" id="KW-1185">Reference proteome</keyword>
<dbReference type="STRING" id="476157.GCA_001663155_01616"/>
<dbReference type="InterPro" id="IPR008949">
    <property type="entry name" value="Isoprenoid_synthase_dom_sf"/>
</dbReference>
<organism evidence="1 2">
    <name type="scientific">Altererythrobacter ishigakiensis</name>
    <dbReference type="NCBI Taxonomy" id="476157"/>
    <lineage>
        <taxon>Bacteria</taxon>
        <taxon>Pseudomonadati</taxon>
        <taxon>Pseudomonadota</taxon>
        <taxon>Alphaproteobacteria</taxon>
        <taxon>Sphingomonadales</taxon>
        <taxon>Erythrobacteraceae</taxon>
        <taxon>Altererythrobacter</taxon>
    </lineage>
</organism>
<evidence type="ECO:0000313" key="1">
    <source>
        <dbReference type="EMBL" id="TWJ10082.1"/>
    </source>
</evidence>
<dbReference type="Proteomes" id="UP000320547">
    <property type="component" value="Unassembled WGS sequence"/>
</dbReference>
<proteinExistence type="predicted"/>
<sequence length="214" mass="23696">MNWLEKLELGDAEQIAVQYTPKRLRAKLATLFALDRRLGQLIAQTSEPALGQMRLAWWRDVLRQDPANRPTGDIVLDAIGAHWVGAESQLSELIDGWEYMLSDPPLSELAARNFINGRVRSIRAGTDGDTAVEAAARRWACADATAHTSQEDERALFVRIGLEESDLRPHFSQPHRGMAVLNALSLRALKRGGRPLMEGRGAALTAIRAGIIRK</sequence>
<accession>A0A562UWS9</accession>
<name>A0A562UWS9_9SPHN</name>
<reference evidence="1 2" key="1">
    <citation type="submission" date="2019-07" db="EMBL/GenBank/DDBJ databases">
        <title>Genomic Encyclopedia of Archaeal and Bacterial Type Strains, Phase II (KMG-II): from individual species to whole genera.</title>
        <authorList>
            <person name="Goeker M."/>
        </authorList>
    </citation>
    <scope>NUCLEOTIDE SEQUENCE [LARGE SCALE GENOMIC DNA]</scope>
    <source>
        <strain evidence="1 2">ATCC BAA-2084</strain>
    </source>
</reference>
<gene>
    <name evidence="1" type="ORF">JN10_1740</name>
</gene>
<dbReference type="AlphaFoldDB" id="A0A562UWS9"/>